<keyword evidence="1" id="KW-0862">Zinc</keyword>
<sequence>MPLIARANRELATLRSFLNPVRNVVAFSIATNPLLKGSSFQTAVKLLSLSVSYGGKQHVPLSLIKSHAKKAMEVILKSYVDRAAVQCSCDELNGETTVCLHAFMHIKQKGDPSDNQFSEPVFLHRDLFLNVLVTYLLRL</sequence>
<gene>
    <name evidence="3" type="ORF">Scep_007902</name>
</gene>
<comment type="caution">
    <text evidence="3">The sequence shown here is derived from an EMBL/GenBank/DDBJ whole genome shotgun (WGS) entry which is preliminary data.</text>
</comment>
<dbReference type="InterPro" id="IPR007527">
    <property type="entry name" value="Znf_SWIM"/>
</dbReference>
<dbReference type="EMBL" id="JBBNAG010000003">
    <property type="protein sequence ID" value="KAK9149145.1"/>
    <property type="molecule type" value="Genomic_DNA"/>
</dbReference>
<reference evidence="3 4" key="1">
    <citation type="submission" date="2024-01" db="EMBL/GenBank/DDBJ databases">
        <title>Genome assemblies of Stephania.</title>
        <authorList>
            <person name="Yang L."/>
        </authorList>
    </citation>
    <scope>NUCLEOTIDE SEQUENCE [LARGE SCALE GENOMIC DNA]</scope>
    <source>
        <strain evidence="3">JXDWG</strain>
        <tissue evidence="3">Leaf</tissue>
    </source>
</reference>
<accession>A0AAP0KDE1</accession>
<dbReference type="GO" id="GO:0008270">
    <property type="term" value="F:zinc ion binding"/>
    <property type="evidence" value="ECO:0007669"/>
    <property type="project" value="UniProtKB-KW"/>
</dbReference>
<dbReference type="Proteomes" id="UP001419268">
    <property type="component" value="Unassembled WGS sequence"/>
</dbReference>
<proteinExistence type="predicted"/>
<protein>
    <recommendedName>
        <fullName evidence="2">SWIM-type domain-containing protein</fullName>
    </recommendedName>
</protein>
<dbReference type="AlphaFoldDB" id="A0AAP0KDE1"/>
<feature type="domain" description="SWIM-type" evidence="2">
    <location>
        <begin position="72"/>
        <end position="110"/>
    </location>
</feature>
<evidence type="ECO:0000313" key="3">
    <source>
        <dbReference type="EMBL" id="KAK9149145.1"/>
    </source>
</evidence>
<evidence type="ECO:0000259" key="2">
    <source>
        <dbReference type="PROSITE" id="PS50966"/>
    </source>
</evidence>
<name>A0AAP0KDE1_9MAGN</name>
<dbReference type="PROSITE" id="PS50966">
    <property type="entry name" value="ZF_SWIM"/>
    <property type="match status" value="1"/>
</dbReference>
<evidence type="ECO:0000313" key="4">
    <source>
        <dbReference type="Proteomes" id="UP001419268"/>
    </source>
</evidence>
<keyword evidence="4" id="KW-1185">Reference proteome</keyword>
<keyword evidence="1" id="KW-0863">Zinc-finger</keyword>
<organism evidence="3 4">
    <name type="scientific">Stephania cephalantha</name>
    <dbReference type="NCBI Taxonomy" id="152367"/>
    <lineage>
        <taxon>Eukaryota</taxon>
        <taxon>Viridiplantae</taxon>
        <taxon>Streptophyta</taxon>
        <taxon>Embryophyta</taxon>
        <taxon>Tracheophyta</taxon>
        <taxon>Spermatophyta</taxon>
        <taxon>Magnoliopsida</taxon>
        <taxon>Ranunculales</taxon>
        <taxon>Menispermaceae</taxon>
        <taxon>Menispermoideae</taxon>
        <taxon>Cissampelideae</taxon>
        <taxon>Stephania</taxon>
    </lineage>
</organism>
<evidence type="ECO:0000256" key="1">
    <source>
        <dbReference type="PROSITE-ProRule" id="PRU00325"/>
    </source>
</evidence>
<keyword evidence="1" id="KW-0479">Metal-binding</keyword>